<comment type="caution">
    <text evidence="2">The sequence shown here is derived from an EMBL/GenBank/DDBJ whole genome shotgun (WGS) entry which is preliminary data.</text>
</comment>
<gene>
    <name evidence="2" type="ORF">NLF92_06060</name>
</gene>
<feature type="domain" description="BioF2-like acetyltransferase" evidence="1">
    <location>
        <begin position="189"/>
        <end position="336"/>
    </location>
</feature>
<protein>
    <submittedName>
        <fullName evidence="2">GNAT family N-acetyltransferase</fullName>
    </submittedName>
</protein>
<dbReference type="InterPro" id="IPR016181">
    <property type="entry name" value="Acyl_CoA_acyltransferase"/>
</dbReference>
<dbReference type="RefSeq" id="WP_254099844.1">
    <property type="nucleotide sequence ID" value="NZ_JANATA010000008.1"/>
</dbReference>
<evidence type="ECO:0000313" key="3">
    <source>
        <dbReference type="Proteomes" id="UP001165413"/>
    </source>
</evidence>
<evidence type="ECO:0000259" key="1">
    <source>
        <dbReference type="Pfam" id="PF13480"/>
    </source>
</evidence>
<accession>A0AA41X260</accession>
<dbReference type="SUPFAM" id="SSF55729">
    <property type="entry name" value="Acyl-CoA N-acyltransferases (Nat)"/>
    <property type="match status" value="1"/>
</dbReference>
<reference evidence="2" key="1">
    <citation type="submission" date="2022-07" db="EMBL/GenBank/DDBJ databases">
        <title>Characterization of the Novel Bacterium Alteromonas immobilis LMIT006 and Alteromonas gregis LMIT007.</title>
        <authorList>
            <person name="Lin X."/>
        </authorList>
    </citation>
    <scope>NUCLEOTIDE SEQUENCE</scope>
    <source>
        <strain evidence="2">LMIT007</strain>
    </source>
</reference>
<dbReference type="Pfam" id="PF13480">
    <property type="entry name" value="Acetyltransf_6"/>
    <property type="match status" value="1"/>
</dbReference>
<name>A0AA41X260_9ALTE</name>
<organism evidence="2 3">
    <name type="scientific">Opacimonas viscosa</name>
    <dbReference type="NCBI Taxonomy" id="2961944"/>
    <lineage>
        <taxon>Bacteria</taxon>
        <taxon>Pseudomonadati</taxon>
        <taxon>Pseudomonadota</taxon>
        <taxon>Gammaproteobacteria</taxon>
        <taxon>Alteromonadales</taxon>
        <taxon>Alteromonadaceae</taxon>
        <taxon>Opacimonas</taxon>
    </lineage>
</organism>
<dbReference type="InterPro" id="IPR038740">
    <property type="entry name" value="BioF2-like_GNAT_dom"/>
</dbReference>
<dbReference type="Gene3D" id="3.40.630.30">
    <property type="match status" value="1"/>
</dbReference>
<dbReference type="EMBL" id="JANATA010000008">
    <property type="protein sequence ID" value="MCP3428507.1"/>
    <property type="molecule type" value="Genomic_DNA"/>
</dbReference>
<dbReference type="Proteomes" id="UP001165413">
    <property type="component" value="Unassembled WGS sequence"/>
</dbReference>
<sequence length="372" mass="42741">MSVRIEHDLLTKDTIADIQQQWQILCLSQTHLAPFLEWPWIKTWLQQIMHCDIQEKHTAVIPVVCYFYADIHLVGMTVLVCKQEDLMGLRFTQAFVLQTGQDKFDQPWIEFNDLLALPEYAEQCRKALPEYCFNTLQVDQFTIRSSAYDLPHWQTASSDIADVESSLGYRKSLCIADSDLTHLLTQFSSNKRSQIKRALRYISETYGDISCHSYQGKHALTALPEVGVYHQARWQDSQYGSGFANPAFVDFHTAYIRNAPAEQIEILAFTAGTQVLGYLYNFLSTDSVYFYLSGINYSDTNNKYKVGLVIHVLAMQYYAKRGKTTYDFMSGDASYKASLSDESYALHHTVLSHKHLKTQLFKTIHKVKTLID</sequence>
<evidence type="ECO:0000313" key="2">
    <source>
        <dbReference type="EMBL" id="MCP3428507.1"/>
    </source>
</evidence>
<dbReference type="AlphaFoldDB" id="A0AA41X260"/>
<proteinExistence type="predicted"/>
<keyword evidence="3" id="KW-1185">Reference proteome</keyword>